<evidence type="ECO:0000313" key="7">
    <source>
        <dbReference type="Proteomes" id="UP000005627"/>
    </source>
</evidence>
<dbReference type="GO" id="GO:0010791">
    <property type="term" value="P:DNA double-strand break processing involved in repair via synthesis-dependent strand annealing"/>
    <property type="evidence" value="ECO:0007669"/>
    <property type="project" value="EnsemblFungi"/>
</dbReference>
<dbReference type="AlphaFoldDB" id="G8ZWC2"/>
<comment type="subcellular location">
    <subcellularLocation>
        <location evidence="1">Nucleus</location>
    </subcellularLocation>
</comment>
<dbReference type="InterPro" id="IPR013882">
    <property type="entry name" value="Ctp1_C"/>
</dbReference>
<proteinExistence type="predicted"/>
<evidence type="ECO:0000256" key="1">
    <source>
        <dbReference type="ARBA" id="ARBA00004123"/>
    </source>
</evidence>
<dbReference type="InParanoid" id="G8ZWC2"/>
<dbReference type="GO" id="GO:0031860">
    <property type="term" value="P:telomeric 3' overhang formation"/>
    <property type="evidence" value="ECO:0007669"/>
    <property type="project" value="EnsemblFungi"/>
</dbReference>
<gene>
    <name evidence="6" type="primary">TDEL0F01050</name>
    <name evidence="6" type="ORF">TDEL_0F01050</name>
</gene>
<dbReference type="GO" id="GO:0170053">
    <property type="term" value="F:nuclease activator activity"/>
    <property type="evidence" value="ECO:0007669"/>
    <property type="project" value="EnsemblFungi"/>
</dbReference>
<sequence length="327" mass="37946">MVLRSKLEVLLELDLKELLAVQSDVTRLIEEKVLQLQLEVGLKSEGLDDKENVQELESDTDDYLLTQFDQTARDKLLKNGNVKLEEPTRLEPNNKGPDLSSPLRGTQSLPDSLRSIEEDLQLFPPKDNVEPNFEVCRNVLQSINTLKSENSPRKGDRRKRTCLESPAKRLKPLVSLNVNPITNKAWILEDFRANEDEEFIKRGRKRLASLKLSRFYRAGGRPPEVGAEHEEDLSDNTCEFENLRQRSKSPPGFGRLDFPTTQERVDDKKKSQEIIYKKTKHRFLEATCDKIPPQERQFIFKSSYLNQVVENGTFTWDDENLQIFYRR</sequence>
<dbReference type="GO" id="GO:0042802">
    <property type="term" value="F:identical protein binding"/>
    <property type="evidence" value="ECO:0007669"/>
    <property type="project" value="EnsemblFungi"/>
</dbReference>
<dbReference type="GeneID" id="11501297"/>
<feature type="domain" description="DNA endonuclease activator Ctp1 C-terminal" evidence="5">
    <location>
        <begin position="231"/>
        <end position="263"/>
    </location>
</feature>
<accession>G8ZWC2</accession>
<dbReference type="OrthoDB" id="5801062at2759"/>
<reference evidence="6 7" key="1">
    <citation type="journal article" date="2011" name="Proc. Natl. Acad. Sci. U.S.A.">
        <title>Evolutionary erosion of yeast sex chromosomes by mating-type switching accidents.</title>
        <authorList>
            <person name="Gordon J.L."/>
            <person name="Armisen D."/>
            <person name="Proux-Wera E."/>
            <person name="Oheigeartaigh S.S."/>
            <person name="Byrne K.P."/>
            <person name="Wolfe K.H."/>
        </authorList>
    </citation>
    <scope>NUCLEOTIDE SEQUENCE [LARGE SCALE GENOMIC DNA]</scope>
    <source>
        <strain evidence="7">ATCC 10662 / CBS 1146 / NBRC 0425 / NCYC 2629 / NRRL Y-866</strain>
    </source>
</reference>
<dbReference type="GO" id="GO:0042138">
    <property type="term" value="P:meiotic DNA double-strand break formation"/>
    <property type="evidence" value="ECO:0007669"/>
    <property type="project" value="EnsemblFungi"/>
</dbReference>
<dbReference type="GO" id="GO:0003690">
    <property type="term" value="F:double-stranded DNA binding"/>
    <property type="evidence" value="ECO:0007669"/>
    <property type="project" value="EnsemblFungi"/>
</dbReference>
<evidence type="ECO:0000256" key="4">
    <source>
        <dbReference type="SAM" id="MobiDB-lite"/>
    </source>
</evidence>
<name>G8ZWC2_TORDE</name>
<dbReference type="FunCoup" id="G8ZWC2">
    <property type="interactions" value="56"/>
</dbReference>
<feature type="region of interest" description="Disordered" evidence="4">
    <location>
        <begin position="244"/>
        <end position="264"/>
    </location>
</feature>
<dbReference type="EMBL" id="HE616747">
    <property type="protein sequence ID" value="CCE92916.1"/>
    <property type="molecule type" value="Genomic_DNA"/>
</dbReference>
<dbReference type="HOGENOM" id="CLU_064983_0_0_1"/>
<dbReference type="Proteomes" id="UP000005627">
    <property type="component" value="Chromosome 6"/>
</dbReference>
<dbReference type="KEGG" id="tdl:TDEL_0F01050"/>
<evidence type="ECO:0000313" key="6">
    <source>
        <dbReference type="EMBL" id="CCE92916.1"/>
    </source>
</evidence>
<dbReference type="GO" id="GO:0000706">
    <property type="term" value="P:meiotic DNA double-strand break processing"/>
    <property type="evidence" value="ECO:0007669"/>
    <property type="project" value="EnsemblFungi"/>
</dbReference>
<keyword evidence="3" id="KW-0539">Nucleus</keyword>
<dbReference type="GO" id="GO:0030870">
    <property type="term" value="C:Mre11 complex"/>
    <property type="evidence" value="ECO:0007669"/>
    <property type="project" value="EnsemblFungi"/>
</dbReference>
<dbReference type="eggNOG" id="ENOG502S084">
    <property type="taxonomic scope" value="Eukaryota"/>
</dbReference>
<protein>
    <recommendedName>
        <fullName evidence="5">DNA endonuclease activator Ctp1 C-terminal domain-containing protein</fullName>
    </recommendedName>
</protein>
<dbReference type="Pfam" id="PF08573">
    <property type="entry name" value="SAE2"/>
    <property type="match status" value="1"/>
</dbReference>
<evidence type="ECO:0000256" key="2">
    <source>
        <dbReference type="ARBA" id="ARBA00022763"/>
    </source>
</evidence>
<evidence type="ECO:0000256" key="3">
    <source>
        <dbReference type="ARBA" id="ARBA00023242"/>
    </source>
</evidence>
<keyword evidence="7" id="KW-1185">Reference proteome</keyword>
<keyword evidence="2" id="KW-0227">DNA damage</keyword>
<dbReference type="STRING" id="1076872.G8ZWC2"/>
<dbReference type="GO" id="GO:0006308">
    <property type="term" value="P:DNA catabolic process"/>
    <property type="evidence" value="ECO:0007669"/>
    <property type="project" value="EnsemblFungi"/>
</dbReference>
<organism evidence="6 7">
    <name type="scientific">Torulaspora delbrueckii</name>
    <name type="common">Yeast</name>
    <name type="synonym">Candida colliculosa</name>
    <dbReference type="NCBI Taxonomy" id="4950"/>
    <lineage>
        <taxon>Eukaryota</taxon>
        <taxon>Fungi</taxon>
        <taxon>Dikarya</taxon>
        <taxon>Ascomycota</taxon>
        <taxon>Saccharomycotina</taxon>
        <taxon>Saccharomycetes</taxon>
        <taxon>Saccharomycetales</taxon>
        <taxon>Saccharomycetaceae</taxon>
        <taxon>Torulaspora</taxon>
    </lineage>
</organism>
<dbReference type="RefSeq" id="XP_003682127.1">
    <property type="nucleotide sequence ID" value="XM_003682079.1"/>
</dbReference>
<feature type="region of interest" description="Disordered" evidence="4">
    <location>
        <begin position="80"/>
        <end position="108"/>
    </location>
</feature>
<evidence type="ECO:0000259" key="5">
    <source>
        <dbReference type="Pfam" id="PF08573"/>
    </source>
</evidence>
<feature type="compositionally biased region" description="Basic and acidic residues" evidence="4">
    <location>
        <begin position="80"/>
        <end position="89"/>
    </location>
</feature>
<dbReference type="GO" id="GO:0007534">
    <property type="term" value="P:gene conversion at mating-type locus"/>
    <property type="evidence" value="ECO:0007669"/>
    <property type="project" value="EnsemblFungi"/>
</dbReference>